<keyword evidence="3" id="KW-1185">Reference proteome</keyword>
<sequence length="346" mass="38847">MRLQQHTTANFSTCLDIDQKLCKDLKDKHSDVCMNDCISHQLCPNTCSNCVQCLQCSGVSHPSECKTTTVCGKGQECFVTETLQMTSMGTQALQLGCTNEQICHQMNITNHDSLIHNIFGRRQERFVLRGGCCKGNMCNAYPFLFTTPYPSPSKVVTYVQSSTYSNQRTSHHVPSLSGVSQHVPTTPLVTTTSNQLDCTSAVNVRCPDTFYPYHGACFMTGPVQLTYTESKAYCERHCLRLAEFDREAEMTAVTRNFLHHHLSGGPLYVAAIRETLSPGTKWLWARGHLDVDVLRWVHYNGDGNCAVTIELNTYSGKHRHSDFGLEDVNCAQRFKPLCQLFLRVLN</sequence>
<evidence type="ECO:0000313" key="3">
    <source>
        <dbReference type="Proteomes" id="UP000596742"/>
    </source>
</evidence>
<dbReference type="PROSITE" id="PS50041">
    <property type="entry name" value="C_TYPE_LECTIN_2"/>
    <property type="match status" value="1"/>
</dbReference>
<dbReference type="InterPro" id="IPR016186">
    <property type="entry name" value="C-type_lectin-like/link_sf"/>
</dbReference>
<dbReference type="EMBL" id="UYJE01004085">
    <property type="protein sequence ID" value="VDI24809.1"/>
    <property type="molecule type" value="Genomic_DNA"/>
</dbReference>
<dbReference type="CDD" id="cd00037">
    <property type="entry name" value="CLECT"/>
    <property type="match status" value="1"/>
</dbReference>
<accession>A0A8B6DVE9</accession>
<reference evidence="2" key="1">
    <citation type="submission" date="2018-11" db="EMBL/GenBank/DDBJ databases">
        <authorList>
            <person name="Alioto T."/>
            <person name="Alioto T."/>
        </authorList>
    </citation>
    <scope>NUCLEOTIDE SEQUENCE</scope>
</reference>
<dbReference type="SUPFAM" id="SSF56436">
    <property type="entry name" value="C-type lectin-like"/>
    <property type="match status" value="1"/>
</dbReference>
<comment type="caution">
    <text evidence="2">The sequence shown here is derived from an EMBL/GenBank/DDBJ whole genome shotgun (WGS) entry which is preliminary data.</text>
</comment>
<dbReference type="InterPro" id="IPR016187">
    <property type="entry name" value="CTDL_fold"/>
</dbReference>
<protein>
    <recommendedName>
        <fullName evidence="1">C-type lectin domain-containing protein</fullName>
    </recommendedName>
</protein>
<feature type="domain" description="C-type lectin" evidence="1">
    <location>
        <begin position="213"/>
        <end position="339"/>
    </location>
</feature>
<dbReference type="Gene3D" id="3.10.100.10">
    <property type="entry name" value="Mannose-Binding Protein A, subunit A"/>
    <property type="match status" value="1"/>
</dbReference>
<evidence type="ECO:0000259" key="1">
    <source>
        <dbReference type="PROSITE" id="PS50041"/>
    </source>
</evidence>
<gene>
    <name evidence="2" type="ORF">MGAL_10B004546</name>
</gene>
<dbReference type="OrthoDB" id="6100031at2759"/>
<organism evidence="2 3">
    <name type="scientific">Mytilus galloprovincialis</name>
    <name type="common">Mediterranean mussel</name>
    <dbReference type="NCBI Taxonomy" id="29158"/>
    <lineage>
        <taxon>Eukaryota</taxon>
        <taxon>Metazoa</taxon>
        <taxon>Spiralia</taxon>
        <taxon>Lophotrochozoa</taxon>
        <taxon>Mollusca</taxon>
        <taxon>Bivalvia</taxon>
        <taxon>Autobranchia</taxon>
        <taxon>Pteriomorphia</taxon>
        <taxon>Mytilida</taxon>
        <taxon>Mytiloidea</taxon>
        <taxon>Mytilidae</taxon>
        <taxon>Mytilinae</taxon>
        <taxon>Mytilus</taxon>
    </lineage>
</organism>
<dbReference type="InterPro" id="IPR001304">
    <property type="entry name" value="C-type_lectin-like"/>
</dbReference>
<name>A0A8B6DVE9_MYTGA</name>
<dbReference type="AlphaFoldDB" id="A0A8B6DVE9"/>
<dbReference type="SMART" id="SM00034">
    <property type="entry name" value="CLECT"/>
    <property type="match status" value="1"/>
</dbReference>
<evidence type="ECO:0000313" key="2">
    <source>
        <dbReference type="EMBL" id="VDI24809.1"/>
    </source>
</evidence>
<dbReference type="Proteomes" id="UP000596742">
    <property type="component" value="Unassembled WGS sequence"/>
</dbReference>
<proteinExistence type="predicted"/>